<dbReference type="OrthoDB" id="10253115at2759"/>
<feature type="domain" description="AMP-dependent synthetase/ligase" evidence="7">
    <location>
        <begin position="100"/>
        <end position="286"/>
    </location>
</feature>
<gene>
    <name evidence="9" type="ORF">F7725_014641</name>
</gene>
<comment type="catalytic activity">
    <reaction evidence="5">
        <text>octanoate + ATP + CoA = octanoyl-CoA + AMP + diphosphate</text>
        <dbReference type="Rhea" id="RHEA:33631"/>
        <dbReference type="ChEBI" id="CHEBI:25646"/>
        <dbReference type="ChEBI" id="CHEBI:30616"/>
        <dbReference type="ChEBI" id="CHEBI:33019"/>
        <dbReference type="ChEBI" id="CHEBI:57287"/>
        <dbReference type="ChEBI" id="CHEBI:57386"/>
        <dbReference type="ChEBI" id="CHEBI:456215"/>
    </reaction>
</comment>
<evidence type="ECO:0000313" key="10">
    <source>
        <dbReference type="Proteomes" id="UP000518266"/>
    </source>
</evidence>
<organism evidence="9 10">
    <name type="scientific">Dissostichus mawsoni</name>
    <name type="common">Antarctic cod</name>
    <dbReference type="NCBI Taxonomy" id="36200"/>
    <lineage>
        <taxon>Eukaryota</taxon>
        <taxon>Metazoa</taxon>
        <taxon>Chordata</taxon>
        <taxon>Craniata</taxon>
        <taxon>Vertebrata</taxon>
        <taxon>Euteleostomi</taxon>
        <taxon>Actinopterygii</taxon>
        <taxon>Neopterygii</taxon>
        <taxon>Teleostei</taxon>
        <taxon>Neoteleostei</taxon>
        <taxon>Acanthomorphata</taxon>
        <taxon>Eupercaria</taxon>
        <taxon>Perciformes</taxon>
        <taxon>Notothenioidei</taxon>
        <taxon>Nototheniidae</taxon>
        <taxon>Dissostichus</taxon>
    </lineage>
</organism>
<reference evidence="9 10" key="1">
    <citation type="submission" date="2020-03" db="EMBL/GenBank/DDBJ databases">
        <title>Dissostichus mawsoni Genome sequencing and assembly.</title>
        <authorList>
            <person name="Park H."/>
        </authorList>
    </citation>
    <scope>NUCLEOTIDE SEQUENCE [LARGE SCALE GENOMIC DNA]</scope>
    <source>
        <strain evidence="9">DM0001</strain>
        <tissue evidence="9">Muscle</tissue>
    </source>
</reference>
<dbReference type="Pfam" id="PF00501">
    <property type="entry name" value="AMP-binding"/>
    <property type="match status" value="3"/>
</dbReference>
<dbReference type="InterPro" id="IPR025110">
    <property type="entry name" value="AMP-bd_C"/>
</dbReference>
<evidence type="ECO:0000256" key="2">
    <source>
        <dbReference type="ARBA" id="ARBA00022598"/>
    </source>
</evidence>
<keyword evidence="10" id="KW-1185">Reference proteome</keyword>
<dbReference type="InterPro" id="IPR000873">
    <property type="entry name" value="AMP-dep_synth/lig_dom"/>
</dbReference>
<evidence type="ECO:0000256" key="5">
    <source>
        <dbReference type="ARBA" id="ARBA00047319"/>
    </source>
</evidence>
<dbReference type="PANTHER" id="PTHR43201:SF5">
    <property type="entry name" value="MEDIUM-CHAIN ACYL-COA LIGASE ACSF2, MITOCHONDRIAL"/>
    <property type="match status" value="1"/>
</dbReference>
<evidence type="ECO:0000256" key="6">
    <source>
        <dbReference type="ARBA" id="ARBA00048277"/>
    </source>
</evidence>
<feature type="domain" description="AMP-binding enzyme C-terminal" evidence="8">
    <location>
        <begin position="823"/>
        <end position="898"/>
    </location>
</feature>
<name>A0A7J5YXL5_DISMA</name>
<comment type="function">
    <text evidence="3">Acyl-CoA synthases catalyze the initial reaction in fatty acid metabolism, by forming a thioester with CoA. Has some preference toward medium-chain substrates. Plays a role in adipocyte differentiation.</text>
</comment>
<evidence type="ECO:0000259" key="8">
    <source>
        <dbReference type="Pfam" id="PF13193"/>
    </source>
</evidence>
<evidence type="ECO:0000256" key="3">
    <source>
        <dbReference type="ARBA" id="ARBA00037247"/>
    </source>
</evidence>
<dbReference type="InterPro" id="IPR042099">
    <property type="entry name" value="ANL_N_sf"/>
</dbReference>
<evidence type="ECO:0000256" key="4">
    <source>
        <dbReference type="ARBA" id="ARBA00039638"/>
    </source>
</evidence>
<protein>
    <recommendedName>
        <fullName evidence="4">Medium-chain acyl-CoA ligase ACSF2, mitochondrial</fullName>
    </recommendedName>
</protein>
<keyword evidence="2" id="KW-0436">Ligase</keyword>
<feature type="domain" description="AMP-dependent synthetase/ligase" evidence="7">
    <location>
        <begin position="310"/>
        <end position="444"/>
    </location>
</feature>
<dbReference type="Pfam" id="PF13193">
    <property type="entry name" value="AMP-binding_C"/>
    <property type="match status" value="1"/>
</dbReference>
<evidence type="ECO:0000256" key="1">
    <source>
        <dbReference type="ARBA" id="ARBA00006432"/>
    </source>
</evidence>
<dbReference type="GO" id="GO:0006631">
    <property type="term" value="P:fatty acid metabolic process"/>
    <property type="evidence" value="ECO:0007669"/>
    <property type="project" value="TreeGrafter"/>
</dbReference>
<dbReference type="Gene3D" id="3.40.50.980">
    <property type="match status" value="3"/>
</dbReference>
<sequence>MLTEFGNLLKCCVQGRGDLHLLTMIPKIALCSQTLRSNSGFSRSFKLLQRPWTHHPALPAASRGIHVDSPPIIPSLITSYAHGTTTTSLLHSTVGDSLLRTVEHFPDREAVAFLQDGVRKTFAQLQKDVDQAAAGLLALGLQKGDRLGMWGPNTYEWILFQFATARAGIILVSVNPAYQLQEVEFALRKVGCKAIVCPTEFRTQKYCDMLRQICPEIETSTPGDIRSARLPDLRSVIVVDSRQPGMLLLEDVMQAGSSQYMQQLQDLQRKLSFDDPINIQFTSVGSTMFIRPFYGFMVFIYFRNYVCYQGTTGAPKGATLSHHNIVNNAYSVGKRVGYTWRSHTRICLPVPLYHCFGSVGGGLCMAVHGVSVIFPSAGYDGKANLAAMESERCTFIYGTPTMYVDMISQPDLDKYDLSSVEAGIMAGSPCPRELVKKVISVMNVKEITVTPKALEGDVWDGLHGVLPQLQFLHHPQFAHRRDGIGGQPVPLQVEYSQILHLVQRAWLQRGQLVPAHVQPAQVFGPRKGPRPQLPEPVVVQLQDEKVDHGGEDTLGEVADLIPIQIEVGERRQVIEGAGLEAADLVVGQVEVDELLEPLEGLGPDLPQLALLHVQRDEAPAVGEGPRGDAAQAVPLQVQQAGDLRHPGDLLQPHAVTDHVLKVPVAVAQVWALARGSLHREAQDQDGGPKQQPAHTTHADELADLIGYGTTENSPVTFCAFPTDNLERKSETVGCILDHLEAKVVNPTTGQLMPLGETGEIMIRGYCVMLEYWGDQVKTDECISKDGWYKTGDIGSLDAFAYCKIEGRIKDLLIRGGENVYPAEIEQFLHTHPKVKEAQVVGVEDSRLGEEVCACIKLADGEDCTAEEIKAYCKGQIAHFKIPRYVLFVTSYPLTITGKIQKHLLREEAEQQLRLKKDK</sequence>
<dbReference type="PANTHER" id="PTHR43201">
    <property type="entry name" value="ACYL-COA SYNTHETASE"/>
    <property type="match status" value="1"/>
</dbReference>
<feature type="domain" description="AMP-dependent synthetase/ligase" evidence="7">
    <location>
        <begin position="705"/>
        <end position="772"/>
    </location>
</feature>
<dbReference type="InterPro" id="IPR045851">
    <property type="entry name" value="AMP-bd_C_sf"/>
</dbReference>
<dbReference type="EMBL" id="JAAKFY010000008">
    <property type="protein sequence ID" value="KAF3853953.1"/>
    <property type="molecule type" value="Genomic_DNA"/>
</dbReference>
<comment type="caution">
    <text evidence="9">The sequence shown here is derived from an EMBL/GenBank/DDBJ whole genome shotgun (WGS) entry which is preliminary data.</text>
</comment>
<proteinExistence type="inferred from homology"/>
<dbReference type="GO" id="GO:0031956">
    <property type="term" value="F:medium-chain fatty acid-CoA ligase activity"/>
    <property type="evidence" value="ECO:0007669"/>
    <property type="project" value="UniProtKB-EC"/>
</dbReference>
<dbReference type="Proteomes" id="UP000518266">
    <property type="component" value="Unassembled WGS sequence"/>
</dbReference>
<comment type="similarity">
    <text evidence="1">Belongs to the ATP-dependent AMP-binding enzyme family.</text>
</comment>
<evidence type="ECO:0000313" key="9">
    <source>
        <dbReference type="EMBL" id="KAF3853953.1"/>
    </source>
</evidence>
<dbReference type="Gene3D" id="3.40.50.12780">
    <property type="entry name" value="N-terminal domain of ligase-like"/>
    <property type="match status" value="1"/>
</dbReference>
<evidence type="ECO:0000259" key="7">
    <source>
        <dbReference type="Pfam" id="PF00501"/>
    </source>
</evidence>
<dbReference type="FunFam" id="3.30.300.30:FF:000008">
    <property type="entry name" value="2,3-dihydroxybenzoate-AMP ligase"/>
    <property type="match status" value="1"/>
</dbReference>
<comment type="catalytic activity">
    <reaction evidence="6">
        <text>a medium-chain fatty acid + ATP + CoA = a medium-chain fatty acyl-CoA + AMP + diphosphate</text>
        <dbReference type="Rhea" id="RHEA:48340"/>
        <dbReference type="ChEBI" id="CHEBI:30616"/>
        <dbReference type="ChEBI" id="CHEBI:33019"/>
        <dbReference type="ChEBI" id="CHEBI:57287"/>
        <dbReference type="ChEBI" id="CHEBI:59558"/>
        <dbReference type="ChEBI" id="CHEBI:90546"/>
        <dbReference type="ChEBI" id="CHEBI:456215"/>
        <dbReference type="EC" id="6.2.1.2"/>
    </reaction>
</comment>
<dbReference type="SUPFAM" id="SSF56801">
    <property type="entry name" value="Acetyl-CoA synthetase-like"/>
    <property type="match status" value="2"/>
</dbReference>
<accession>A0A7J5YXL5</accession>
<dbReference type="Gene3D" id="3.30.300.30">
    <property type="match status" value="1"/>
</dbReference>
<dbReference type="AlphaFoldDB" id="A0A7J5YXL5"/>